<organism evidence="2 3">
    <name type="scientific">Sistotremastrum suecicum HHB10207 ss-3</name>
    <dbReference type="NCBI Taxonomy" id="1314776"/>
    <lineage>
        <taxon>Eukaryota</taxon>
        <taxon>Fungi</taxon>
        <taxon>Dikarya</taxon>
        <taxon>Basidiomycota</taxon>
        <taxon>Agaricomycotina</taxon>
        <taxon>Agaricomycetes</taxon>
        <taxon>Sistotremastrales</taxon>
        <taxon>Sistotremastraceae</taxon>
        <taxon>Sistotremastrum</taxon>
    </lineage>
</organism>
<protein>
    <submittedName>
        <fullName evidence="2">Uncharacterized protein</fullName>
    </submittedName>
</protein>
<name>A0A166H6E4_9AGAM</name>
<keyword evidence="3" id="KW-1185">Reference proteome</keyword>
<keyword evidence="1" id="KW-0732">Signal</keyword>
<feature type="chain" id="PRO_5007874420" evidence="1">
    <location>
        <begin position="22"/>
        <end position="261"/>
    </location>
</feature>
<evidence type="ECO:0000313" key="3">
    <source>
        <dbReference type="Proteomes" id="UP000076798"/>
    </source>
</evidence>
<dbReference type="OrthoDB" id="10682011at2759"/>
<accession>A0A166H6E4</accession>
<dbReference type="Proteomes" id="UP000076798">
    <property type="component" value="Unassembled WGS sequence"/>
</dbReference>
<proteinExistence type="predicted"/>
<feature type="signal peptide" evidence="1">
    <location>
        <begin position="1"/>
        <end position="21"/>
    </location>
</feature>
<reference evidence="2 3" key="1">
    <citation type="journal article" date="2016" name="Mol. Biol. Evol.">
        <title>Comparative Genomics of Early-Diverging Mushroom-Forming Fungi Provides Insights into the Origins of Lignocellulose Decay Capabilities.</title>
        <authorList>
            <person name="Nagy L.G."/>
            <person name="Riley R."/>
            <person name="Tritt A."/>
            <person name="Adam C."/>
            <person name="Daum C."/>
            <person name="Floudas D."/>
            <person name="Sun H."/>
            <person name="Yadav J.S."/>
            <person name="Pangilinan J."/>
            <person name="Larsson K.H."/>
            <person name="Matsuura K."/>
            <person name="Barry K."/>
            <person name="Labutti K."/>
            <person name="Kuo R."/>
            <person name="Ohm R.A."/>
            <person name="Bhattacharya S.S."/>
            <person name="Shirouzu T."/>
            <person name="Yoshinaga Y."/>
            <person name="Martin F.M."/>
            <person name="Grigoriev I.V."/>
            <person name="Hibbett D.S."/>
        </authorList>
    </citation>
    <scope>NUCLEOTIDE SEQUENCE [LARGE SCALE GENOMIC DNA]</scope>
    <source>
        <strain evidence="2 3">HHB10207 ss-3</strain>
    </source>
</reference>
<dbReference type="AlphaFoldDB" id="A0A166H6E4"/>
<evidence type="ECO:0000256" key="1">
    <source>
        <dbReference type="SAM" id="SignalP"/>
    </source>
</evidence>
<gene>
    <name evidence="2" type="ORF">SISSUDRAFT_1041725</name>
</gene>
<sequence length="261" mass="27777">MRWSPFIVTSALSFFVSGSLAIPAPSNSTSHTLMKRSVVCGQNVRTAVAEDCLEHRPSLFFALGGTVQRPLITAHQLDPTAQDIPPGAACDHVVELQVLARAMSSSGACAVITALNNLNNPRHILLQPLADVINGAGNLVFLDSRVNSKKASFVVNAMNGARITTADPLNLAVSGYLRNQLISTGSNAVAQHLDTLINQITAIAKTTADAIPALPQGVRAQGIQIQQQALKTAVAQLRQLNDRTPVISRWRRVLGANVVNE</sequence>
<dbReference type="EMBL" id="KV428014">
    <property type="protein sequence ID" value="KZT42393.1"/>
    <property type="molecule type" value="Genomic_DNA"/>
</dbReference>
<evidence type="ECO:0000313" key="2">
    <source>
        <dbReference type="EMBL" id="KZT42393.1"/>
    </source>
</evidence>